<dbReference type="EMBL" id="CAJNRF010013182">
    <property type="protein sequence ID" value="CAF2146514.1"/>
    <property type="molecule type" value="Genomic_DNA"/>
</dbReference>
<sequence length="600" mass="69642">MSISKNPLTNYFKKKNIVDNVEEVHEVEIQSNSIEETEALHIKRLKPNELTDSTINTTDDTNTASTISLTAASSILSSSNERDPCHGSTKAKDHILLGPFQPKTNFPTVNGRRFRSEWYTTYQWLEYSLALNRAFCFPCRLRNNCKYDGAFANTGFSHWKNGRARFNDHQAANYHKEAFEIWKTGLQNYNNNTDVLKLINQQHSKQANENRMYLKEIIRTIHLLTRQGISFDVSAMVPSVRNNFGIISALYNLIESSTKRHVIFEEIQEEAGLKALTIKQLSDTRWTCRWNCLKVVLTRYPQIISTLQVMEAPESHLLIHSMERFDFVFHLFIMSEIYLITNILSKYLQSSHICISQALNQVKMTVNALESLRNETEFERFYSTALQISEENEIDPPKELRKKKVPVRFGGGDKTLNALNIEDHYRINTYYAVLDTIITSIKTRFDENIIIDVLLMEKLFLTKTLLNENELKQLSKQYSLNYDDLRGEQRLYKAKLSTSTYQSQATLSEIRLFILENHLNACLPVMDELFKILWTIPVNTCTCERSFSTLRRIKTYLRSTTGEYRLSGLALLNIEREVEIDYGEIVKEFISAKNTRKIVF</sequence>
<dbReference type="InterPro" id="IPR006580">
    <property type="entry name" value="Znf_TTF"/>
</dbReference>
<name>A0A816XGM1_9BILA</name>
<proteinExistence type="predicted"/>
<organism evidence="2 3">
    <name type="scientific">Rotaria magnacalcarata</name>
    <dbReference type="NCBI Taxonomy" id="392030"/>
    <lineage>
        <taxon>Eukaryota</taxon>
        <taxon>Metazoa</taxon>
        <taxon>Spiralia</taxon>
        <taxon>Gnathifera</taxon>
        <taxon>Rotifera</taxon>
        <taxon>Eurotatoria</taxon>
        <taxon>Bdelloidea</taxon>
        <taxon>Philodinida</taxon>
        <taxon>Philodinidae</taxon>
        <taxon>Rotaria</taxon>
    </lineage>
</organism>
<gene>
    <name evidence="2" type="ORF">WKI299_LOCUS29422</name>
</gene>
<protein>
    <recommendedName>
        <fullName evidence="1">TTF-type domain-containing protein</fullName>
    </recommendedName>
</protein>
<dbReference type="GO" id="GO:0046983">
    <property type="term" value="F:protein dimerization activity"/>
    <property type="evidence" value="ECO:0007669"/>
    <property type="project" value="InterPro"/>
</dbReference>
<dbReference type="InterPro" id="IPR008906">
    <property type="entry name" value="HATC_C_dom"/>
</dbReference>
<dbReference type="Pfam" id="PF05699">
    <property type="entry name" value="Dimer_Tnp_hAT"/>
    <property type="match status" value="1"/>
</dbReference>
<dbReference type="SMART" id="SM00597">
    <property type="entry name" value="ZnF_TTF"/>
    <property type="match status" value="1"/>
</dbReference>
<dbReference type="PANTHER" id="PTHR46289:SF17">
    <property type="entry name" value="HAT C-TERMINAL DIMERISATION DOMAIN-CONTAINING PROTEIN"/>
    <property type="match status" value="1"/>
</dbReference>
<dbReference type="InterPro" id="IPR012337">
    <property type="entry name" value="RNaseH-like_sf"/>
</dbReference>
<accession>A0A816XGM1</accession>
<comment type="caution">
    <text evidence="2">The sequence shown here is derived from an EMBL/GenBank/DDBJ whole genome shotgun (WGS) entry which is preliminary data.</text>
</comment>
<dbReference type="InterPro" id="IPR052958">
    <property type="entry name" value="IFN-induced_PKR_regulator"/>
</dbReference>
<dbReference type="AlphaFoldDB" id="A0A816XGM1"/>
<reference evidence="2" key="1">
    <citation type="submission" date="2021-02" db="EMBL/GenBank/DDBJ databases">
        <authorList>
            <person name="Nowell W R."/>
        </authorList>
    </citation>
    <scope>NUCLEOTIDE SEQUENCE</scope>
</reference>
<dbReference type="Proteomes" id="UP000663856">
    <property type="component" value="Unassembled WGS sequence"/>
</dbReference>
<evidence type="ECO:0000259" key="1">
    <source>
        <dbReference type="SMART" id="SM00597"/>
    </source>
</evidence>
<dbReference type="PANTHER" id="PTHR46289">
    <property type="entry name" value="52 KDA REPRESSOR OF THE INHIBITOR OF THE PROTEIN KINASE-LIKE PROTEIN-RELATED"/>
    <property type="match status" value="1"/>
</dbReference>
<feature type="domain" description="TTF-type" evidence="1">
    <location>
        <begin position="110"/>
        <end position="201"/>
    </location>
</feature>
<evidence type="ECO:0000313" key="3">
    <source>
        <dbReference type="Proteomes" id="UP000663856"/>
    </source>
</evidence>
<evidence type="ECO:0000313" key="2">
    <source>
        <dbReference type="EMBL" id="CAF2146514.1"/>
    </source>
</evidence>
<dbReference type="SUPFAM" id="SSF53098">
    <property type="entry name" value="Ribonuclease H-like"/>
    <property type="match status" value="1"/>
</dbReference>